<evidence type="ECO:0000256" key="2">
    <source>
        <dbReference type="ARBA" id="ARBA00022448"/>
    </source>
</evidence>
<evidence type="ECO:0000256" key="15">
    <source>
        <dbReference type="ARBA" id="ARBA00063833"/>
    </source>
</evidence>
<evidence type="ECO:0000313" key="20">
    <source>
        <dbReference type="EMBL" id="GLS84583.1"/>
    </source>
</evidence>
<dbReference type="InterPro" id="IPR003439">
    <property type="entry name" value="ABC_transporter-like_ATP-bd"/>
</dbReference>
<reference evidence="20 21" key="1">
    <citation type="journal article" date="2014" name="Int. J. Syst. Evol. Microbiol.">
        <title>Complete genome sequence of Corynebacterium casei LMG S-19264T (=DSM 44701T), isolated from a smear-ripened cheese.</title>
        <authorList>
            <consortium name="US DOE Joint Genome Institute (JGI-PGF)"/>
            <person name="Walter F."/>
            <person name="Albersmeier A."/>
            <person name="Kalinowski J."/>
            <person name="Ruckert C."/>
        </authorList>
    </citation>
    <scope>NUCLEOTIDE SEQUENCE [LARGE SCALE GENOMIC DNA]</scope>
    <source>
        <strain evidence="20 21">NBRC 112785</strain>
    </source>
</reference>
<comment type="catalytic activity">
    <reaction evidence="12">
        <text>glutathione(in) + ATP + H2O = glutathione(out) + ADP + phosphate + H(+)</text>
        <dbReference type="Rhea" id="RHEA:29787"/>
        <dbReference type="ChEBI" id="CHEBI:15377"/>
        <dbReference type="ChEBI" id="CHEBI:15378"/>
        <dbReference type="ChEBI" id="CHEBI:30616"/>
        <dbReference type="ChEBI" id="CHEBI:43474"/>
        <dbReference type="ChEBI" id="CHEBI:57925"/>
        <dbReference type="ChEBI" id="CHEBI:456216"/>
    </reaction>
    <physiologicalReaction direction="left-to-right" evidence="12">
        <dbReference type="Rhea" id="RHEA:29788"/>
    </physiologicalReaction>
</comment>
<dbReference type="InterPro" id="IPR011527">
    <property type="entry name" value="ABC1_TM_dom"/>
</dbReference>
<dbReference type="PANTHER" id="PTHR43394:SF1">
    <property type="entry name" value="ATP-BINDING CASSETTE SUB-FAMILY B MEMBER 10, MITOCHONDRIAL"/>
    <property type="match status" value="1"/>
</dbReference>
<dbReference type="Pfam" id="PF00005">
    <property type="entry name" value="ABC_tran"/>
    <property type="match status" value="1"/>
</dbReference>
<evidence type="ECO:0000256" key="5">
    <source>
        <dbReference type="ARBA" id="ARBA00022692"/>
    </source>
</evidence>
<dbReference type="SUPFAM" id="SSF90123">
    <property type="entry name" value="ABC transporter transmembrane region"/>
    <property type="match status" value="1"/>
</dbReference>
<dbReference type="InterPro" id="IPR014223">
    <property type="entry name" value="ABC_CydC/D"/>
</dbReference>
<dbReference type="PROSITE" id="PS50929">
    <property type="entry name" value="ABC_TM1F"/>
    <property type="match status" value="1"/>
</dbReference>
<protein>
    <recommendedName>
        <fullName evidence="16">Glutathione/L-cysteine transport system ATP-binding/permease protein CydC</fullName>
    </recommendedName>
</protein>
<gene>
    <name evidence="20" type="primary">cydC</name>
    <name evidence="20" type="ORF">GCM10007894_25600</name>
</gene>
<dbReference type="GO" id="GO:0006865">
    <property type="term" value="P:amino acid transport"/>
    <property type="evidence" value="ECO:0007669"/>
    <property type="project" value="UniProtKB-KW"/>
</dbReference>
<dbReference type="CDD" id="cd03228">
    <property type="entry name" value="ABCC_MRP_Like"/>
    <property type="match status" value="1"/>
</dbReference>
<dbReference type="PANTHER" id="PTHR43394">
    <property type="entry name" value="ATP-DEPENDENT PERMEASE MDL1, MITOCHONDRIAL"/>
    <property type="match status" value="1"/>
</dbReference>
<evidence type="ECO:0000256" key="1">
    <source>
        <dbReference type="ARBA" id="ARBA00004429"/>
    </source>
</evidence>
<dbReference type="FunFam" id="1.20.1560.10:FF:000060">
    <property type="entry name" value="Cysteine/glutathione ABC transporter ATP-binding protein/permease CydC"/>
    <property type="match status" value="1"/>
</dbReference>
<evidence type="ECO:0000259" key="18">
    <source>
        <dbReference type="PROSITE" id="PS50893"/>
    </source>
</evidence>
<feature type="transmembrane region" description="Helical" evidence="17">
    <location>
        <begin position="281"/>
        <end position="306"/>
    </location>
</feature>
<evidence type="ECO:0000256" key="9">
    <source>
        <dbReference type="ARBA" id="ARBA00022970"/>
    </source>
</evidence>
<dbReference type="PROSITE" id="PS00211">
    <property type="entry name" value="ABC_TRANSPORTER_1"/>
    <property type="match status" value="1"/>
</dbReference>
<evidence type="ECO:0000256" key="7">
    <source>
        <dbReference type="ARBA" id="ARBA00022840"/>
    </source>
</evidence>
<evidence type="ECO:0000256" key="14">
    <source>
        <dbReference type="ARBA" id="ARBA00061534"/>
    </source>
</evidence>
<keyword evidence="6" id="KW-0547">Nucleotide-binding</keyword>
<keyword evidence="21" id="KW-1185">Reference proteome</keyword>
<keyword evidence="7 20" id="KW-0067">ATP-binding</keyword>
<dbReference type="RefSeq" id="WP_095500371.1">
    <property type="nucleotide sequence ID" value="NZ_BSPO01000003.1"/>
</dbReference>
<keyword evidence="11 17" id="KW-0472">Membrane</keyword>
<dbReference type="GO" id="GO:0005886">
    <property type="term" value="C:plasma membrane"/>
    <property type="evidence" value="ECO:0007669"/>
    <property type="project" value="UniProtKB-SubCell"/>
</dbReference>
<evidence type="ECO:0000256" key="8">
    <source>
        <dbReference type="ARBA" id="ARBA00022967"/>
    </source>
</evidence>
<keyword evidence="5 17" id="KW-0812">Transmembrane</keyword>
<dbReference type="InterPro" id="IPR039421">
    <property type="entry name" value="Type_1_exporter"/>
</dbReference>
<feature type="transmembrane region" description="Helical" evidence="17">
    <location>
        <begin position="251"/>
        <end position="269"/>
    </location>
</feature>
<dbReference type="NCBIfam" id="TIGR02868">
    <property type="entry name" value="CydC"/>
    <property type="match status" value="1"/>
</dbReference>
<accession>A0AA37TPL5</accession>
<comment type="similarity">
    <text evidence="14">Belongs to the ABC transporter superfamily. Cysteine exporter (TC 3.A.1.129.1) family.</text>
</comment>
<keyword evidence="3" id="KW-1003">Cell membrane</keyword>
<comment type="catalytic activity">
    <reaction evidence="13">
        <text>L-cysteine(in) + ATP + H2O = L-cysteine(out) + ADP + phosphate + H(+)</text>
        <dbReference type="Rhea" id="RHEA:29783"/>
        <dbReference type="ChEBI" id="CHEBI:15377"/>
        <dbReference type="ChEBI" id="CHEBI:15378"/>
        <dbReference type="ChEBI" id="CHEBI:30616"/>
        <dbReference type="ChEBI" id="CHEBI:35235"/>
        <dbReference type="ChEBI" id="CHEBI:43474"/>
        <dbReference type="ChEBI" id="CHEBI:456216"/>
    </reaction>
    <physiologicalReaction direction="left-to-right" evidence="13">
        <dbReference type="Rhea" id="RHEA:29784"/>
    </physiologicalReaction>
</comment>
<dbReference type="Pfam" id="PF00664">
    <property type="entry name" value="ABC_membrane"/>
    <property type="match status" value="1"/>
</dbReference>
<comment type="caution">
    <text evidence="20">The sequence shown here is derived from an EMBL/GenBank/DDBJ whole genome shotgun (WGS) entry which is preliminary data.</text>
</comment>
<evidence type="ECO:0000256" key="4">
    <source>
        <dbReference type="ARBA" id="ARBA00022519"/>
    </source>
</evidence>
<dbReference type="SMART" id="SM00382">
    <property type="entry name" value="AAA"/>
    <property type="match status" value="1"/>
</dbReference>
<feature type="transmembrane region" description="Helical" evidence="17">
    <location>
        <begin position="135"/>
        <end position="159"/>
    </location>
</feature>
<dbReference type="GO" id="GO:0034775">
    <property type="term" value="P:glutathione transmembrane transport"/>
    <property type="evidence" value="ECO:0007669"/>
    <property type="project" value="InterPro"/>
</dbReference>
<evidence type="ECO:0000256" key="16">
    <source>
        <dbReference type="ARBA" id="ARBA00071411"/>
    </source>
</evidence>
<evidence type="ECO:0000256" key="12">
    <source>
        <dbReference type="ARBA" id="ARBA00050301"/>
    </source>
</evidence>
<dbReference type="InterPro" id="IPR027417">
    <property type="entry name" value="P-loop_NTPase"/>
</dbReference>
<dbReference type="EMBL" id="BSPO01000003">
    <property type="protein sequence ID" value="GLS84583.1"/>
    <property type="molecule type" value="Genomic_DNA"/>
</dbReference>
<dbReference type="CDD" id="cd18585">
    <property type="entry name" value="ABC_6TM_CydC"/>
    <property type="match status" value="1"/>
</dbReference>
<keyword evidence="9" id="KW-0029">Amino-acid transport</keyword>
<evidence type="ECO:0000256" key="10">
    <source>
        <dbReference type="ARBA" id="ARBA00022989"/>
    </source>
</evidence>
<dbReference type="Gene3D" id="3.40.50.300">
    <property type="entry name" value="P-loop containing nucleotide triphosphate hydrolases"/>
    <property type="match status" value="1"/>
</dbReference>
<keyword evidence="4" id="KW-0997">Cell inner membrane</keyword>
<keyword evidence="8" id="KW-1278">Translocase</keyword>
<dbReference type="Proteomes" id="UP001157439">
    <property type="component" value="Unassembled WGS sequence"/>
</dbReference>
<proteinExistence type="inferred from homology"/>
<evidence type="ECO:0000313" key="21">
    <source>
        <dbReference type="Proteomes" id="UP001157439"/>
    </source>
</evidence>
<dbReference type="GO" id="GO:0016887">
    <property type="term" value="F:ATP hydrolysis activity"/>
    <property type="evidence" value="ECO:0007669"/>
    <property type="project" value="InterPro"/>
</dbReference>
<comment type="subunit">
    <text evidence="15">Forms a heterodimer with CydD.</text>
</comment>
<evidence type="ECO:0000259" key="19">
    <source>
        <dbReference type="PROSITE" id="PS50929"/>
    </source>
</evidence>
<name>A0AA37TPL5_9GAMM</name>
<dbReference type="Gene3D" id="1.20.1560.10">
    <property type="entry name" value="ABC transporter type 1, transmembrane domain"/>
    <property type="match status" value="1"/>
</dbReference>
<evidence type="ECO:0000256" key="13">
    <source>
        <dbReference type="ARBA" id="ARBA00051241"/>
    </source>
</evidence>
<dbReference type="InterPro" id="IPR017871">
    <property type="entry name" value="ABC_transporter-like_CS"/>
</dbReference>
<evidence type="ECO:0000256" key="11">
    <source>
        <dbReference type="ARBA" id="ARBA00023136"/>
    </source>
</evidence>
<feature type="transmembrane region" description="Helical" evidence="17">
    <location>
        <begin position="165"/>
        <end position="186"/>
    </location>
</feature>
<keyword evidence="10 17" id="KW-1133">Transmembrane helix</keyword>
<dbReference type="GO" id="GO:0015421">
    <property type="term" value="F:ABC-type oligopeptide transporter activity"/>
    <property type="evidence" value="ECO:0007669"/>
    <property type="project" value="TreeGrafter"/>
</dbReference>
<evidence type="ECO:0000256" key="6">
    <source>
        <dbReference type="ARBA" id="ARBA00022741"/>
    </source>
</evidence>
<feature type="domain" description="ABC transporter" evidence="18">
    <location>
        <begin position="342"/>
        <end position="554"/>
    </location>
</feature>
<dbReference type="InterPro" id="IPR036640">
    <property type="entry name" value="ABC1_TM_sf"/>
</dbReference>
<feature type="domain" description="ABC transmembrane type-1" evidence="19">
    <location>
        <begin position="20"/>
        <end position="308"/>
    </location>
</feature>
<dbReference type="GO" id="GO:0005524">
    <property type="term" value="F:ATP binding"/>
    <property type="evidence" value="ECO:0007669"/>
    <property type="project" value="UniProtKB-KW"/>
</dbReference>
<dbReference type="AlphaFoldDB" id="A0AA37TPL5"/>
<sequence>MKALMPFVRLFARHWGWMSLGLLLSLLTLVMAIGLLSLSGWFISASAVAGLTVATSQAFNYLIPAGGVRGLSIGRTAARYGERLVTHNATFKLLTEMRVWLWNKLLPLSIGQLTRYRQADLLNRLVSDIDTLDHLYLRLLTPMLASLSVILLLGGFLAIFDATAAWFLCCLLLSLWLLLPPLFYWLGKRPGEATLQAKQAFRIRSIELVSHASEARVFGYQQRLQQQLNDAQDVLLNNQAKLAKITGLSQAVIIVASAVAVFGVIAIASQSVMSSTYSGPILALLVFATMASFEAMLPVAGAFQYLSATIKAAVRVSDVVEQQPMIEYQGHEQLNVNRETAIEFQNLAFQYPQQDNPVFVNLDMKVALKERVGIIGPSGIGKSTLLALINRQWQPSDGQIKVFDTPLEQIQETSLRQNLVTIGQVVHLFNATLAENLRIAADVNDEKLVEVLKAVGLDSLLQQPQPLEQWLGEGGRTLSGGEQRRIEIARALLTGAPIWLLDEPTEGLDSDTEQQILHLLTELPYQPTMLWVSHRPQHEQYFDRVINIGEFQSK</sequence>
<keyword evidence="2" id="KW-0813">Transport</keyword>
<evidence type="ECO:0000256" key="17">
    <source>
        <dbReference type="SAM" id="Phobius"/>
    </source>
</evidence>
<dbReference type="NCBIfam" id="NF008364">
    <property type="entry name" value="PRK11160.1"/>
    <property type="match status" value="1"/>
</dbReference>
<comment type="subcellular location">
    <subcellularLocation>
        <location evidence="1">Cell inner membrane</location>
        <topology evidence="1">Multi-pass membrane protein</topology>
    </subcellularLocation>
</comment>
<dbReference type="SUPFAM" id="SSF52540">
    <property type="entry name" value="P-loop containing nucleoside triphosphate hydrolases"/>
    <property type="match status" value="1"/>
</dbReference>
<evidence type="ECO:0000256" key="3">
    <source>
        <dbReference type="ARBA" id="ARBA00022475"/>
    </source>
</evidence>
<dbReference type="InterPro" id="IPR003593">
    <property type="entry name" value="AAA+_ATPase"/>
</dbReference>
<dbReference type="PROSITE" id="PS50893">
    <property type="entry name" value="ABC_TRANSPORTER_2"/>
    <property type="match status" value="1"/>
</dbReference>
<dbReference type="GO" id="GO:0045454">
    <property type="term" value="P:cell redox homeostasis"/>
    <property type="evidence" value="ECO:0007669"/>
    <property type="project" value="InterPro"/>
</dbReference>
<organism evidence="20 21">
    <name type="scientific">Paraferrimonas haliotis</name>
    <dbReference type="NCBI Taxonomy" id="2013866"/>
    <lineage>
        <taxon>Bacteria</taxon>
        <taxon>Pseudomonadati</taxon>
        <taxon>Pseudomonadota</taxon>
        <taxon>Gammaproteobacteria</taxon>
        <taxon>Alteromonadales</taxon>
        <taxon>Ferrimonadaceae</taxon>
        <taxon>Paraferrimonas</taxon>
    </lineage>
</organism>